<proteinExistence type="predicted"/>
<sequence length="145" mass="15978">MSEAERQEIVADVKDAQIVPAEEISLDAIDFADIEQADIFGAGCNFLRPRVSGRSDLLFIGMEDIGAIKLNGRLQRLAPDKGSTKLPYLGWTKYDGTTHSVRLSLNERSGRQTGEEVTDYNGSITLRDGRDRIVFEDRGTVQCGA</sequence>
<protein>
    <submittedName>
        <fullName evidence="1">Uncharacterized protein</fullName>
    </submittedName>
</protein>
<evidence type="ECO:0000313" key="2">
    <source>
        <dbReference type="Proteomes" id="UP000008808"/>
    </source>
</evidence>
<dbReference type="OrthoDB" id="7504757at2"/>
<reference evidence="2" key="1">
    <citation type="journal article" date="2009" name="J. Bacteriol.">
        <title>Complete genome sequence of Erythrobacter litoralis HTCC2594.</title>
        <authorList>
            <person name="Oh H.M."/>
            <person name="Giovannoni S.J."/>
            <person name="Ferriera S."/>
            <person name="Johnson J."/>
            <person name="Cho J.C."/>
        </authorList>
    </citation>
    <scope>NUCLEOTIDE SEQUENCE [LARGE SCALE GENOMIC DNA]</scope>
    <source>
        <strain evidence="2">HTCC2594</strain>
    </source>
</reference>
<evidence type="ECO:0000313" key="1">
    <source>
        <dbReference type="EMBL" id="ABC63252.1"/>
    </source>
</evidence>
<name>Q2NAN9_ERYLH</name>
<dbReference type="STRING" id="314225.ELI_05800"/>
<dbReference type="EMBL" id="CP000157">
    <property type="protein sequence ID" value="ABC63252.1"/>
    <property type="molecule type" value="Genomic_DNA"/>
</dbReference>
<dbReference type="Proteomes" id="UP000008808">
    <property type="component" value="Chromosome"/>
</dbReference>
<accession>Q2NAN9</accession>
<organism evidence="1 2">
    <name type="scientific">Erythrobacter litoralis (strain HTCC2594)</name>
    <dbReference type="NCBI Taxonomy" id="314225"/>
    <lineage>
        <taxon>Bacteria</taxon>
        <taxon>Pseudomonadati</taxon>
        <taxon>Pseudomonadota</taxon>
        <taxon>Alphaproteobacteria</taxon>
        <taxon>Sphingomonadales</taxon>
        <taxon>Erythrobacteraceae</taxon>
        <taxon>Erythrobacter/Porphyrobacter group</taxon>
        <taxon>Erythrobacter</taxon>
    </lineage>
</organism>
<dbReference type="HOGENOM" id="CLU_1783894_0_0_5"/>
<dbReference type="AlphaFoldDB" id="Q2NAN9"/>
<dbReference type="KEGG" id="eli:ELI_05800"/>
<gene>
    <name evidence="1" type="ordered locus">ELI_05800</name>
</gene>
<keyword evidence="2" id="KW-1185">Reference proteome</keyword>
<dbReference type="RefSeq" id="WP_011414088.1">
    <property type="nucleotide sequence ID" value="NC_007722.1"/>
</dbReference>